<gene>
    <name evidence="6" type="ORF">N7492_006942</name>
</gene>
<keyword evidence="1" id="KW-0805">Transcription regulation</keyword>
<keyword evidence="4" id="KW-0539">Nucleus</keyword>
<evidence type="ECO:0000313" key="6">
    <source>
        <dbReference type="EMBL" id="KAJ5161550.1"/>
    </source>
</evidence>
<dbReference type="Proteomes" id="UP001146351">
    <property type="component" value="Unassembled WGS sequence"/>
</dbReference>
<evidence type="ECO:0000256" key="2">
    <source>
        <dbReference type="ARBA" id="ARBA00023125"/>
    </source>
</evidence>
<feature type="compositionally biased region" description="Basic residues" evidence="5">
    <location>
        <begin position="66"/>
        <end position="78"/>
    </location>
</feature>
<dbReference type="GO" id="GO:0003677">
    <property type="term" value="F:DNA binding"/>
    <property type="evidence" value="ECO:0007669"/>
    <property type="project" value="UniProtKB-KW"/>
</dbReference>
<dbReference type="Gene3D" id="4.10.240.10">
    <property type="entry name" value="Zn(2)-C6 fungal-type DNA-binding domain"/>
    <property type="match status" value="1"/>
</dbReference>
<dbReference type="OrthoDB" id="5392779at2759"/>
<accession>A0A9W9I2M9</accession>
<dbReference type="AlphaFoldDB" id="A0A9W9I2M9"/>
<keyword evidence="7" id="KW-1185">Reference proteome</keyword>
<keyword evidence="2" id="KW-0238">DNA-binding</keyword>
<feature type="region of interest" description="Disordered" evidence="5">
    <location>
        <begin position="64"/>
        <end position="102"/>
    </location>
</feature>
<dbReference type="CDD" id="cd00067">
    <property type="entry name" value="GAL4"/>
    <property type="match status" value="1"/>
</dbReference>
<comment type="caution">
    <text evidence="6">The sequence shown here is derived from an EMBL/GenBank/DDBJ whole genome shotgun (WGS) entry which is preliminary data.</text>
</comment>
<dbReference type="GO" id="GO:0000981">
    <property type="term" value="F:DNA-binding transcription factor activity, RNA polymerase II-specific"/>
    <property type="evidence" value="ECO:0007669"/>
    <property type="project" value="InterPro"/>
</dbReference>
<dbReference type="InterPro" id="IPR036864">
    <property type="entry name" value="Zn2-C6_fun-type_DNA-bd_sf"/>
</dbReference>
<sequence length="578" mass="64713">MIHQCLPQDLNPCGGARKGTFSCLECKRRKTRCNLISGSAPGSPCAAYQRRGLVCISQEAAANHAPKNRVSPKPKPKPPRGGPPGADNLLGDHTLLLRSGNPRSPRGPLNVYLHRLLPPRALIATILKNCHVFKSPLQIDQRLSQAQTADLAPTDHSVLFARRLIELAICLYQLDPASTVADQLSLQLHGSVGDAARRFSSLAFNLVLSRDFLVASPEGIEALVIQSLYYITIGDINAAWLIHRRVSKVASLIGLPGLAGTGNDQVESVWFLIIYTDRFLSLALGRPCEIADDRFADAERLARQDPAQRLERIHVLVAGHIIARNLRMQRSKARQGDRDYLEGISRETKQVDHQLKRATRILPTTWWLATPINPTAPKDEIPKVTARLLEQMHQYYLVFLSHQPFLIQQVQAHFGDTADYTYSKLAALSASREVISRFFLLRQYHRSRSYRVLDDKCLTSSVALLFAHLSSHRLGEFNVLEHQRPHDLGTLEQAIGLMEHLSTLQREPQGVSHVKILRRPMQIESDAADGTLPHAWTDDTNIEDPDRIWDEQGIFVLSIPYFGAIHISRQQQQPGLEP</sequence>
<reference evidence="6" key="1">
    <citation type="submission" date="2022-11" db="EMBL/GenBank/DDBJ databases">
        <authorList>
            <person name="Petersen C."/>
        </authorList>
    </citation>
    <scope>NUCLEOTIDE SEQUENCE</scope>
    <source>
        <strain evidence="6">IBT 21917</strain>
    </source>
</reference>
<keyword evidence="3" id="KW-0804">Transcription</keyword>
<dbReference type="EMBL" id="JAPQKO010000005">
    <property type="protein sequence ID" value="KAJ5161550.1"/>
    <property type="molecule type" value="Genomic_DNA"/>
</dbReference>
<dbReference type="CDD" id="cd12148">
    <property type="entry name" value="fungal_TF_MHR"/>
    <property type="match status" value="1"/>
</dbReference>
<evidence type="ECO:0000256" key="4">
    <source>
        <dbReference type="ARBA" id="ARBA00023242"/>
    </source>
</evidence>
<proteinExistence type="predicted"/>
<evidence type="ECO:0000256" key="5">
    <source>
        <dbReference type="SAM" id="MobiDB-lite"/>
    </source>
</evidence>
<dbReference type="GO" id="GO:0008270">
    <property type="term" value="F:zinc ion binding"/>
    <property type="evidence" value="ECO:0007669"/>
    <property type="project" value="InterPro"/>
</dbReference>
<protein>
    <recommendedName>
        <fullName evidence="8">Zn(2)-C6 fungal-type domain-containing protein</fullName>
    </recommendedName>
</protein>
<dbReference type="SUPFAM" id="SSF57701">
    <property type="entry name" value="Zn2/Cys6 DNA-binding domain"/>
    <property type="match status" value="1"/>
</dbReference>
<dbReference type="InterPro" id="IPR001138">
    <property type="entry name" value="Zn2Cys6_DnaBD"/>
</dbReference>
<dbReference type="PANTHER" id="PTHR47840">
    <property type="entry name" value="ZN(II)2CYS6 TRANSCRIPTION FACTOR (EUROFUNG)-RELATED"/>
    <property type="match status" value="1"/>
</dbReference>
<dbReference type="PANTHER" id="PTHR47840:SF1">
    <property type="entry name" value="ZN(II)2CYS6 TRANSCRIPTION FACTOR (EUROFUNG)"/>
    <property type="match status" value="1"/>
</dbReference>
<evidence type="ECO:0000313" key="7">
    <source>
        <dbReference type="Proteomes" id="UP001146351"/>
    </source>
</evidence>
<evidence type="ECO:0008006" key="8">
    <source>
        <dbReference type="Google" id="ProtNLM"/>
    </source>
</evidence>
<evidence type="ECO:0000256" key="1">
    <source>
        <dbReference type="ARBA" id="ARBA00023015"/>
    </source>
</evidence>
<name>A0A9W9I2M9_9EURO</name>
<reference evidence="6" key="2">
    <citation type="journal article" date="2023" name="IMA Fungus">
        <title>Comparative genomic study of the Penicillium genus elucidates a diverse pangenome and 15 lateral gene transfer events.</title>
        <authorList>
            <person name="Petersen C."/>
            <person name="Sorensen T."/>
            <person name="Nielsen M.R."/>
            <person name="Sondergaard T.E."/>
            <person name="Sorensen J.L."/>
            <person name="Fitzpatrick D.A."/>
            <person name="Frisvad J.C."/>
            <person name="Nielsen K.L."/>
        </authorList>
    </citation>
    <scope>NUCLEOTIDE SEQUENCE</scope>
    <source>
        <strain evidence="6">IBT 21917</strain>
    </source>
</reference>
<organism evidence="6 7">
    <name type="scientific">Penicillium capsulatum</name>
    <dbReference type="NCBI Taxonomy" id="69766"/>
    <lineage>
        <taxon>Eukaryota</taxon>
        <taxon>Fungi</taxon>
        <taxon>Dikarya</taxon>
        <taxon>Ascomycota</taxon>
        <taxon>Pezizomycotina</taxon>
        <taxon>Eurotiomycetes</taxon>
        <taxon>Eurotiomycetidae</taxon>
        <taxon>Eurotiales</taxon>
        <taxon>Aspergillaceae</taxon>
        <taxon>Penicillium</taxon>
    </lineage>
</organism>
<evidence type="ECO:0000256" key="3">
    <source>
        <dbReference type="ARBA" id="ARBA00023163"/>
    </source>
</evidence>